<feature type="region of interest" description="Disordered" evidence="1">
    <location>
        <begin position="25"/>
        <end position="70"/>
    </location>
</feature>
<evidence type="ECO:0000313" key="2">
    <source>
        <dbReference type="EMBL" id="KAJ9151145.1"/>
    </source>
</evidence>
<reference evidence="2" key="1">
    <citation type="submission" date="2022-07" db="EMBL/GenBank/DDBJ databases">
        <title>Fungi with potential for degradation of polypropylene.</title>
        <authorList>
            <person name="Gostincar C."/>
        </authorList>
    </citation>
    <scope>NUCLEOTIDE SEQUENCE</scope>
    <source>
        <strain evidence="2">EXF-13308</strain>
    </source>
</reference>
<keyword evidence="3" id="KW-1185">Reference proteome</keyword>
<accession>A0AA38S839</accession>
<proteinExistence type="predicted"/>
<evidence type="ECO:0000256" key="1">
    <source>
        <dbReference type="SAM" id="MobiDB-lite"/>
    </source>
</evidence>
<dbReference type="EMBL" id="JANBVO010000006">
    <property type="protein sequence ID" value="KAJ9151145.1"/>
    <property type="molecule type" value="Genomic_DNA"/>
</dbReference>
<protein>
    <submittedName>
        <fullName evidence="2">Uncharacterized protein</fullName>
    </submittedName>
</protein>
<name>A0AA38S839_9PEZI</name>
<comment type="caution">
    <text evidence="2">The sequence shown here is derived from an EMBL/GenBank/DDBJ whole genome shotgun (WGS) entry which is preliminary data.</text>
</comment>
<sequence>MSSNEEHFLDQYGALERANLYEALSSGTAGPSAEDLHASQPGYDTGNPDSAQLAGADEEISAPPKPLGADPVEQYDILALDFQPVLDALF</sequence>
<dbReference type="Proteomes" id="UP001174694">
    <property type="component" value="Unassembled WGS sequence"/>
</dbReference>
<organism evidence="2 3">
    <name type="scientific">Pleurostoma richardsiae</name>
    <dbReference type="NCBI Taxonomy" id="41990"/>
    <lineage>
        <taxon>Eukaryota</taxon>
        <taxon>Fungi</taxon>
        <taxon>Dikarya</taxon>
        <taxon>Ascomycota</taxon>
        <taxon>Pezizomycotina</taxon>
        <taxon>Sordariomycetes</taxon>
        <taxon>Sordariomycetidae</taxon>
        <taxon>Calosphaeriales</taxon>
        <taxon>Pleurostomataceae</taxon>
        <taxon>Pleurostoma</taxon>
    </lineage>
</organism>
<evidence type="ECO:0000313" key="3">
    <source>
        <dbReference type="Proteomes" id="UP001174694"/>
    </source>
</evidence>
<gene>
    <name evidence="2" type="ORF">NKR23_g3319</name>
</gene>
<dbReference type="AlphaFoldDB" id="A0AA38S839"/>